<sequence length="631" mass="71428">MSRNITPTVSPKQPCIATRINSPYASNLHTNYTPTESEILQIQQFLTEPLKRLSSLDAEIDRARSILDELHRERDALSDDIEAHRALISPIRQLPLDVLVKIFVHCLPEGRNAVMSSQEAPILLGRICSAWRSIALSTPRLWESLHIPTPTQITENGHVPAQPDPTFIAKMERRCEAAWEWIGRSGGSPISISVCTPRHVYSYGLQPLTMKTFEFAITQILASSHRWKNVDLRAAEDSFTRLQQLAEDDVPLLESLVIASGSLTNAWDPVASNPGGRWTEFSGLLSARKLRRLSLSYLKEDLLSLPVRWSQLTHLNLDLDGSAQFRGVSRGLRYSDIIKVLRRCPLLVSCGLSLGSRTFDIVQQPDHEVLLTEYALTLPLLENLLLNLSGRWDECNLKHLDLPRLRHLDIKFEEMFTASHTSLSSWIDFLSRNGGSVKQLFITIHSLTRDELIGFLESVPLLIYLHISNSSGSFSVVDHKVIDRLTPSGEYSDCLCPMLEEFQCNGNNCASFSEAQLLSLVQKRSESEKVGVLKRVDVTFDRREPKNFDEFLGSLTETGMKVSQRNWTGAHIRPESNNTKLSTVVNIKYAEWPLQSDCFSPWDVRWQKWGPIIGLGTPRFQKLLEMFKRLP</sequence>
<evidence type="ECO:0000313" key="2">
    <source>
        <dbReference type="EMBL" id="KIJ94896.1"/>
    </source>
</evidence>
<proteinExistence type="predicted"/>
<dbReference type="AlphaFoldDB" id="A0A0C9XAZ0"/>
<name>A0A0C9XAZ0_9AGAR</name>
<dbReference type="HOGENOM" id="CLU_018544_12_0_1"/>
<reference evidence="3" key="2">
    <citation type="submission" date="2015-01" db="EMBL/GenBank/DDBJ databases">
        <title>Evolutionary Origins and Diversification of the Mycorrhizal Mutualists.</title>
        <authorList>
            <consortium name="DOE Joint Genome Institute"/>
            <consortium name="Mycorrhizal Genomics Consortium"/>
            <person name="Kohler A."/>
            <person name="Kuo A."/>
            <person name="Nagy L.G."/>
            <person name="Floudas D."/>
            <person name="Copeland A."/>
            <person name="Barry K.W."/>
            <person name="Cichocki N."/>
            <person name="Veneault-Fourrey C."/>
            <person name="LaButti K."/>
            <person name="Lindquist E.A."/>
            <person name="Lipzen A."/>
            <person name="Lundell T."/>
            <person name="Morin E."/>
            <person name="Murat C."/>
            <person name="Riley R."/>
            <person name="Ohm R."/>
            <person name="Sun H."/>
            <person name="Tunlid A."/>
            <person name="Henrissat B."/>
            <person name="Grigoriev I.V."/>
            <person name="Hibbett D.S."/>
            <person name="Martin F."/>
        </authorList>
    </citation>
    <scope>NUCLEOTIDE SEQUENCE [LARGE SCALE GENOMIC DNA]</scope>
    <source>
        <strain evidence="3">LaAM-08-1</strain>
    </source>
</reference>
<dbReference type="EMBL" id="KN838775">
    <property type="protein sequence ID" value="KIJ94896.1"/>
    <property type="molecule type" value="Genomic_DNA"/>
</dbReference>
<keyword evidence="1" id="KW-0175">Coiled coil</keyword>
<dbReference type="PANTHER" id="PTHR38926:SF72">
    <property type="entry name" value="IM:7136021-RELATED"/>
    <property type="match status" value="1"/>
</dbReference>
<dbReference type="Proteomes" id="UP000054477">
    <property type="component" value="Unassembled WGS sequence"/>
</dbReference>
<feature type="coiled-coil region" evidence="1">
    <location>
        <begin position="53"/>
        <end position="87"/>
    </location>
</feature>
<dbReference type="STRING" id="1095629.A0A0C9XAZ0"/>
<gene>
    <name evidence="2" type="ORF">K443DRAFT_11770</name>
</gene>
<accession>A0A0C9XAZ0</accession>
<keyword evidence="3" id="KW-1185">Reference proteome</keyword>
<reference evidence="2 3" key="1">
    <citation type="submission" date="2014-04" db="EMBL/GenBank/DDBJ databases">
        <authorList>
            <consortium name="DOE Joint Genome Institute"/>
            <person name="Kuo A."/>
            <person name="Kohler A."/>
            <person name="Nagy L.G."/>
            <person name="Floudas D."/>
            <person name="Copeland A."/>
            <person name="Barry K.W."/>
            <person name="Cichocki N."/>
            <person name="Veneault-Fourrey C."/>
            <person name="LaButti K."/>
            <person name="Lindquist E.A."/>
            <person name="Lipzen A."/>
            <person name="Lundell T."/>
            <person name="Morin E."/>
            <person name="Murat C."/>
            <person name="Sun H."/>
            <person name="Tunlid A."/>
            <person name="Henrissat B."/>
            <person name="Grigoriev I.V."/>
            <person name="Hibbett D.S."/>
            <person name="Martin F."/>
            <person name="Nordberg H.P."/>
            <person name="Cantor M.N."/>
            <person name="Hua S.X."/>
        </authorList>
    </citation>
    <scope>NUCLEOTIDE SEQUENCE [LARGE SCALE GENOMIC DNA]</scope>
    <source>
        <strain evidence="2 3">LaAM-08-1</strain>
    </source>
</reference>
<dbReference type="PANTHER" id="PTHR38926">
    <property type="entry name" value="F-BOX DOMAIN CONTAINING PROTEIN, EXPRESSED"/>
    <property type="match status" value="1"/>
</dbReference>
<protein>
    <recommendedName>
        <fullName evidence="4">F-box domain-containing protein</fullName>
    </recommendedName>
</protein>
<evidence type="ECO:0000256" key="1">
    <source>
        <dbReference type="SAM" id="Coils"/>
    </source>
</evidence>
<organism evidence="2 3">
    <name type="scientific">Laccaria amethystina LaAM-08-1</name>
    <dbReference type="NCBI Taxonomy" id="1095629"/>
    <lineage>
        <taxon>Eukaryota</taxon>
        <taxon>Fungi</taxon>
        <taxon>Dikarya</taxon>
        <taxon>Basidiomycota</taxon>
        <taxon>Agaricomycotina</taxon>
        <taxon>Agaricomycetes</taxon>
        <taxon>Agaricomycetidae</taxon>
        <taxon>Agaricales</taxon>
        <taxon>Agaricineae</taxon>
        <taxon>Hydnangiaceae</taxon>
        <taxon>Laccaria</taxon>
    </lineage>
</organism>
<dbReference type="OrthoDB" id="3365698at2759"/>
<evidence type="ECO:0000313" key="3">
    <source>
        <dbReference type="Proteomes" id="UP000054477"/>
    </source>
</evidence>
<evidence type="ECO:0008006" key="4">
    <source>
        <dbReference type="Google" id="ProtNLM"/>
    </source>
</evidence>